<dbReference type="Gene3D" id="2.60.40.10">
    <property type="entry name" value="Immunoglobulins"/>
    <property type="match status" value="1"/>
</dbReference>
<name>A0A8S4SAX0_9NEOP</name>
<dbReference type="Proteomes" id="UP000838756">
    <property type="component" value="Unassembled WGS sequence"/>
</dbReference>
<dbReference type="InterPro" id="IPR013783">
    <property type="entry name" value="Ig-like_fold"/>
</dbReference>
<evidence type="ECO:0000313" key="2">
    <source>
        <dbReference type="EMBL" id="CAH2263450.1"/>
    </source>
</evidence>
<evidence type="ECO:0000259" key="1">
    <source>
        <dbReference type="PROSITE" id="PS50835"/>
    </source>
</evidence>
<evidence type="ECO:0000313" key="3">
    <source>
        <dbReference type="Proteomes" id="UP000838756"/>
    </source>
</evidence>
<dbReference type="PROSITE" id="PS50835">
    <property type="entry name" value="IG_LIKE"/>
    <property type="match status" value="1"/>
</dbReference>
<feature type="domain" description="Ig-like" evidence="1">
    <location>
        <begin position="83"/>
        <end position="200"/>
    </location>
</feature>
<dbReference type="SUPFAM" id="SSF48726">
    <property type="entry name" value="Immunoglobulin"/>
    <property type="match status" value="1"/>
</dbReference>
<dbReference type="EMBL" id="CAKXAJ010026232">
    <property type="protein sequence ID" value="CAH2263450.1"/>
    <property type="molecule type" value="Genomic_DNA"/>
</dbReference>
<gene>
    <name evidence="2" type="primary">jg13909</name>
    <name evidence="2" type="ORF">PAEG_LOCUS24359</name>
</gene>
<dbReference type="InterPro" id="IPR007110">
    <property type="entry name" value="Ig-like_dom"/>
</dbReference>
<sequence>MGLIRRLRVTQRVMERAMLGVSLRDRIRNVEIRRRTRVTDIVQRVAKLKWQWAGHIVRRKDGRWGTKVLEWQPRTGKRSVGRPKTSWRDDIKRVAVLVESIRIKELQVPGVAAEGGQALLGCQFDLEGDELYSVKWYKDGREFYRYVPSNDEAISYFSMPGVFVDVSHSSSTMVALDHLTKDSAGLYRCEVSGEAPYFVTIYKEKAVDIHLLPNNKPRVTGLENEYIIGDLLEANCTSSRSRPKTQIMWLINDQLALKKYTRGPWERISRERVDARETTLELRFFLMSRHFRDGVLTVKVRCKQMKDNFEARVVFGGLFFRPKFRPIELHHETKCTVNK</sequence>
<proteinExistence type="predicted"/>
<dbReference type="PANTHER" id="PTHR21261:SF15">
    <property type="entry name" value="BEATEN PATH IIIA, ISOFORM D-RELATED"/>
    <property type="match status" value="1"/>
</dbReference>
<dbReference type="InterPro" id="IPR036179">
    <property type="entry name" value="Ig-like_dom_sf"/>
</dbReference>
<dbReference type="AlphaFoldDB" id="A0A8S4SAX0"/>
<organism evidence="2 3">
    <name type="scientific">Pararge aegeria aegeria</name>
    <dbReference type="NCBI Taxonomy" id="348720"/>
    <lineage>
        <taxon>Eukaryota</taxon>
        <taxon>Metazoa</taxon>
        <taxon>Ecdysozoa</taxon>
        <taxon>Arthropoda</taxon>
        <taxon>Hexapoda</taxon>
        <taxon>Insecta</taxon>
        <taxon>Pterygota</taxon>
        <taxon>Neoptera</taxon>
        <taxon>Endopterygota</taxon>
        <taxon>Lepidoptera</taxon>
        <taxon>Glossata</taxon>
        <taxon>Ditrysia</taxon>
        <taxon>Papilionoidea</taxon>
        <taxon>Nymphalidae</taxon>
        <taxon>Satyrinae</taxon>
        <taxon>Satyrini</taxon>
        <taxon>Parargina</taxon>
        <taxon>Pararge</taxon>
    </lineage>
</organism>
<accession>A0A8S4SAX0</accession>
<dbReference type="PANTHER" id="PTHR21261">
    <property type="entry name" value="BEAT PROTEIN"/>
    <property type="match status" value="1"/>
</dbReference>
<comment type="caution">
    <text evidence="2">The sequence shown here is derived from an EMBL/GenBank/DDBJ whole genome shotgun (WGS) entry which is preliminary data.</text>
</comment>
<keyword evidence="3" id="KW-1185">Reference proteome</keyword>
<dbReference type="OrthoDB" id="10015491at2759"/>
<dbReference type="FunFam" id="2.60.40.10:FF:000437">
    <property type="entry name" value="Beat-IIIc, isoform A"/>
    <property type="match status" value="1"/>
</dbReference>
<protein>
    <submittedName>
        <fullName evidence="2">Jg13909 protein</fullName>
    </submittedName>
</protein>
<reference evidence="2" key="1">
    <citation type="submission" date="2022-03" db="EMBL/GenBank/DDBJ databases">
        <authorList>
            <person name="Lindestad O."/>
        </authorList>
    </citation>
    <scope>NUCLEOTIDE SEQUENCE</scope>
</reference>